<evidence type="ECO:0000256" key="7">
    <source>
        <dbReference type="PROSITE-ProRule" id="PRU10141"/>
    </source>
</evidence>
<dbReference type="EMBL" id="JAEPRD010000091">
    <property type="protein sequence ID" value="KAG2199826.1"/>
    <property type="molecule type" value="Genomic_DNA"/>
</dbReference>
<dbReference type="AlphaFoldDB" id="A0A8H7QW49"/>
<dbReference type="Gene3D" id="1.10.510.10">
    <property type="entry name" value="Transferase(Phosphotransferase) domain 1"/>
    <property type="match status" value="1"/>
</dbReference>
<keyword evidence="2" id="KW-0723">Serine/threonine-protein kinase</keyword>
<comment type="similarity">
    <text evidence="1">Belongs to the protein kinase superfamily. CAMK Ser/Thr protein kinase family. NIM1 subfamily.</text>
</comment>
<dbReference type="SUPFAM" id="SSF56112">
    <property type="entry name" value="Protein kinase-like (PK-like)"/>
    <property type="match status" value="1"/>
</dbReference>
<dbReference type="Proteomes" id="UP000603453">
    <property type="component" value="Unassembled WGS sequence"/>
</dbReference>
<gene>
    <name evidence="10" type="ORF">INT47_009439</name>
</gene>
<evidence type="ECO:0000256" key="4">
    <source>
        <dbReference type="ARBA" id="ARBA00022741"/>
    </source>
</evidence>
<dbReference type="GO" id="GO:0004674">
    <property type="term" value="F:protein serine/threonine kinase activity"/>
    <property type="evidence" value="ECO:0007669"/>
    <property type="project" value="UniProtKB-KW"/>
</dbReference>
<dbReference type="GO" id="GO:0005737">
    <property type="term" value="C:cytoplasm"/>
    <property type="evidence" value="ECO:0007669"/>
    <property type="project" value="TreeGrafter"/>
</dbReference>
<proteinExistence type="inferred from homology"/>
<dbReference type="InterPro" id="IPR017441">
    <property type="entry name" value="Protein_kinase_ATP_BS"/>
</dbReference>
<dbReference type="InterPro" id="IPR008271">
    <property type="entry name" value="Ser/Thr_kinase_AS"/>
</dbReference>
<dbReference type="PROSITE" id="PS00108">
    <property type="entry name" value="PROTEIN_KINASE_ST"/>
    <property type="match status" value="1"/>
</dbReference>
<comment type="caution">
    <text evidence="10">The sequence shown here is derived from an EMBL/GenBank/DDBJ whole genome shotgun (WGS) entry which is preliminary data.</text>
</comment>
<organism evidence="10 11">
    <name type="scientific">Mucor saturninus</name>
    <dbReference type="NCBI Taxonomy" id="64648"/>
    <lineage>
        <taxon>Eukaryota</taxon>
        <taxon>Fungi</taxon>
        <taxon>Fungi incertae sedis</taxon>
        <taxon>Mucoromycota</taxon>
        <taxon>Mucoromycotina</taxon>
        <taxon>Mucoromycetes</taxon>
        <taxon>Mucorales</taxon>
        <taxon>Mucorineae</taxon>
        <taxon>Mucoraceae</taxon>
        <taxon>Mucor</taxon>
    </lineage>
</organism>
<feature type="domain" description="Protein kinase" evidence="9">
    <location>
        <begin position="197"/>
        <end position="531"/>
    </location>
</feature>
<evidence type="ECO:0000256" key="6">
    <source>
        <dbReference type="ARBA" id="ARBA00022840"/>
    </source>
</evidence>
<keyword evidence="3" id="KW-0808">Transferase</keyword>
<evidence type="ECO:0000256" key="8">
    <source>
        <dbReference type="SAM" id="MobiDB-lite"/>
    </source>
</evidence>
<dbReference type="OrthoDB" id="6513151at2759"/>
<feature type="compositionally biased region" description="Polar residues" evidence="8">
    <location>
        <begin position="98"/>
        <end position="110"/>
    </location>
</feature>
<evidence type="ECO:0000256" key="3">
    <source>
        <dbReference type="ARBA" id="ARBA00022679"/>
    </source>
</evidence>
<dbReference type="PANTHER" id="PTHR24346:SF82">
    <property type="entry name" value="KP78A-RELATED"/>
    <property type="match status" value="1"/>
</dbReference>
<dbReference type="Gene3D" id="3.30.200.20">
    <property type="entry name" value="Phosphorylase Kinase, domain 1"/>
    <property type="match status" value="1"/>
</dbReference>
<dbReference type="InterPro" id="IPR000719">
    <property type="entry name" value="Prot_kinase_dom"/>
</dbReference>
<dbReference type="GO" id="GO:0005524">
    <property type="term" value="F:ATP binding"/>
    <property type="evidence" value="ECO:0007669"/>
    <property type="project" value="UniProtKB-UniRule"/>
</dbReference>
<dbReference type="PROSITE" id="PS50011">
    <property type="entry name" value="PROTEIN_KINASE_DOM"/>
    <property type="match status" value="1"/>
</dbReference>
<dbReference type="GO" id="GO:0035556">
    <property type="term" value="P:intracellular signal transduction"/>
    <property type="evidence" value="ECO:0007669"/>
    <property type="project" value="TreeGrafter"/>
</dbReference>
<evidence type="ECO:0000313" key="10">
    <source>
        <dbReference type="EMBL" id="KAG2199826.1"/>
    </source>
</evidence>
<feature type="compositionally biased region" description="Low complexity" evidence="8">
    <location>
        <begin position="23"/>
        <end position="48"/>
    </location>
</feature>
<dbReference type="Pfam" id="PF00069">
    <property type="entry name" value="Pkinase"/>
    <property type="match status" value="1"/>
</dbReference>
<reference evidence="10" key="1">
    <citation type="submission" date="2020-12" db="EMBL/GenBank/DDBJ databases">
        <title>Metabolic potential, ecology and presence of endohyphal bacteria is reflected in genomic diversity of Mucoromycotina.</title>
        <authorList>
            <person name="Muszewska A."/>
            <person name="Okrasinska A."/>
            <person name="Steczkiewicz K."/>
            <person name="Drgas O."/>
            <person name="Orlowska M."/>
            <person name="Perlinska-Lenart U."/>
            <person name="Aleksandrzak-Piekarczyk T."/>
            <person name="Szatraj K."/>
            <person name="Zielenkiewicz U."/>
            <person name="Pilsyk S."/>
            <person name="Malc E."/>
            <person name="Mieczkowski P."/>
            <person name="Kruszewska J.S."/>
            <person name="Biernat P."/>
            <person name="Pawlowska J."/>
        </authorList>
    </citation>
    <scope>NUCLEOTIDE SEQUENCE</scope>
    <source>
        <strain evidence="10">WA0000017839</strain>
    </source>
</reference>
<dbReference type="InterPro" id="IPR011009">
    <property type="entry name" value="Kinase-like_dom_sf"/>
</dbReference>
<evidence type="ECO:0000256" key="5">
    <source>
        <dbReference type="ARBA" id="ARBA00022777"/>
    </source>
</evidence>
<evidence type="ECO:0000259" key="9">
    <source>
        <dbReference type="PROSITE" id="PS50011"/>
    </source>
</evidence>
<keyword evidence="11" id="KW-1185">Reference proteome</keyword>
<keyword evidence="5" id="KW-0418">Kinase</keyword>
<feature type="binding site" evidence="7">
    <location>
        <position position="228"/>
    </location>
    <ligand>
        <name>ATP</name>
        <dbReference type="ChEBI" id="CHEBI:30616"/>
    </ligand>
</feature>
<feature type="compositionally biased region" description="Low complexity" evidence="8">
    <location>
        <begin position="83"/>
        <end position="97"/>
    </location>
</feature>
<evidence type="ECO:0000256" key="2">
    <source>
        <dbReference type="ARBA" id="ARBA00022527"/>
    </source>
</evidence>
<feature type="compositionally biased region" description="Low complexity" evidence="8">
    <location>
        <begin position="58"/>
        <end position="70"/>
    </location>
</feature>
<feature type="region of interest" description="Disordered" evidence="8">
    <location>
        <begin position="452"/>
        <end position="473"/>
    </location>
</feature>
<evidence type="ECO:0000256" key="1">
    <source>
        <dbReference type="ARBA" id="ARBA00010791"/>
    </source>
</evidence>
<sequence>MGFFQSLFNKDKGVAVKKDVVAHPVNNNNTPPVLTTRNTTGNLNTGETSLPALQPQNSHHSVSLSSILPSSSPPTSPKQVLRTSSSIHTHNSNSTKTPISLSPPVSQRASQDLARPPARFQLLEEGGHLHHLTLPAPNRITASLNGLVTGIANKSLRLTQWTERKVTYDEVLKERAALNLRLHRTSDDKKTLAEKWGTCQETIGKGTSGVVRVAHKVEGTGERLYAVKELRKRHGENSKDYVTRLTSEYYISSTMDHINIIRTFDLLPLNETSPIFAQVMEYSGGGDLFDVLYDCPDGLEVAEANCFFKQLMRGVTYLHTIGVAHRDLKPENLLLTTTGCLKISDFGSAACFKGAIMDSDGEEEDDEETCSKIHLIRGLVGSEPYIAPEEFTQSNYDARLVDVWSCGIIYMALRKASHLWQVAKAGEDEAYDKYLKFRQLLDEERENARREHARRKGLEKTMSQEERAQERIQRETSVLKARETIRKRAKEGRFDTLDGIDINAKKIIYRMLDPQPQKRITASCVLESEWCQAIDCCQPEE</sequence>
<protein>
    <recommendedName>
        <fullName evidence="9">Protein kinase domain-containing protein</fullName>
    </recommendedName>
</protein>
<name>A0A8H7QW49_9FUNG</name>
<feature type="region of interest" description="Disordered" evidence="8">
    <location>
        <begin position="23"/>
        <end position="110"/>
    </location>
</feature>
<keyword evidence="6 7" id="KW-0067">ATP-binding</keyword>
<evidence type="ECO:0000313" key="11">
    <source>
        <dbReference type="Proteomes" id="UP000603453"/>
    </source>
</evidence>
<keyword evidence="4 7" id="KW-0547">Nucleotide-binding</keyword>
<dbReference type="SMART" id="SM00220">
    <property type="entry name" value="S_TKc"/>
    <property type="match status" value="1"/>
</dbReference>
<dbReference type="PANTHER" id="PTHR24346">
    <property type="entry name" value="MAP/MICROTUBULE AFFINITY-REGULATING KINASE"/>
    <property type="match status" value="1"/>
</dbReference>
<accession>A0A8H7QW49</accession>
<dbReference type="PROSITE" id="PS00107">
    <property type="entry name" value="PROTEIN_KINASE_ATP"/>
    <property type="match status" value="1"/>
</dbReference>